<feature type="compositionally biased region" description="Basic and acidic residues" evidence="1">
    <location>
        <begin position="31"/>
        <end position="42"/>
    </location>
</feature>
<evidence type="ECO:0000256" key="1">
    <source>
        <dbReference type="SAM" id="MobiDB-lite"/>
    </source>
</evidence>
<evidence type="ECO:0000313" key="3">
    <source>
        <dbReference type="Proteomes" id="UP000824469"/>
    </source>
</evidence>
<accession>A0AA38C8Y6</accession>
<organism evidence="2 3">
    <name type="scientific">Taxus chinensis</name>
    <name type="common">Chinese yew</name>
    <name type="synonym">Taxus wallichiana var. chinensis</name>
    <dbReference type="NCBI Taxonomy" id="29808"/>
    <lineage>
        <taxon>Eukaryota</taxon>
        <taxon>Viridiplantae</taxon>
        <taxon>Streptophyta</taxon>
        <taxon>Embryophyta</taxon>
        <taxon>Tracheophyta</taxon>
        <taxon>Spermatophyta</taxon>
        <taxon>Pinopsida</taxon>
        <taxon>Pinidae</taxon>
        <taxon>Conifers II</taxon>
        <taxon>Cupressales</taxon>
        <taxon>Taxaceae</taxon>
        <taxon>Taxus</taxon>
    </lineage>
</organism>
<gene>
    <name evidence="2" type="ORF">KI387_042127</name>
</gene>
<protein>
    <submittedName>
        <fullName evidence="2">Uncharacterized protein</fullName>
    </submittedName>
</protein>
<name>A0AA38C8Y6_TAXCH</name>
<feature type="compositionally biased region" description="Gly residues" evidence="1">
    <location>
        <begin position="44"/>
        <end position="53"/>
    </location>
</feature>
<reference evidence="2 3" key="1">
    <citation type="journal article" date="2021" name="Nat. Plants">
        <title>The Taxus genome provides insights into paclitaxel biosynthesis.</title>
        <authorList>
            <person name="Xiong X."/>
            <person name="Gou J."/>
            <person name="Liao Q."/>
            <person name="Li Y."/>
            <person name="Zhou Q."/>
            <person name="Bi G."/>
            <person name="Li C."/>
            <person name="Du R."/>
            <person name="Wang X."/>
            <person name="Sun T."/>
            <person name="Guo L."/>
            <person name="Liang H."/>
            <person name="Lu P."/>
            <person name="Wu Y."/>
            <person name="Zhang Z."/>
            <person name="Ro D.K."/>
            <person name="Shang Y."/>
            <person name="Huang S."/>
            <person name="Yan J."/>
        </authorList>
    </citation>
    <scope>NUCLEOTIDE SEQUENCE [LARGE SCALE GENOMIC DNA]</scope>
    <source>
        <strain evidence="2">Ta-2019</strain>
    </source>
</reference>
<evidence type="ECO:0000313" key="2">
    <source>
        <dbReference type="EMBL" id="KAH9292687.1"/>
    </source>
</evidence>
<feature type="non-terminal residue" evidence="2">
    <location>
        <position position="1"/>
    </location>
</feature>
<proteinExistence type="predicted"/>
<keyword evidence="3" id="KW-1185">Reference proteome</keyword>
<dbReference type="Proteomes" id="UP000824469">
    <property type="component" value="Unassembled WGS sequence"/>
</dbReference>
<feature type="region of interest" description="Disordered" evidence="1">
    <location>
        <begin position="31"/>
        <end position="63"/>
    </location>
</feature>
<dbReference type="EMBL" id="JAHRHJ020002559">
    <property type="protein sequence ID" value="KAH9292687.1"/>
    <property type="molecule type" value="Genomic_DNA"/>
</dbReference>
<comment type="caution">
    <text evidence="2">The sequence shown here is derived from an EMBL/GenBank/DDBJ whole genome shotgun (WGS) entry which is preliminary data.</text>
</comment>
<dbReference type="AlphaFoldDB" id="A0AA38C8Y6"/>
<feature type="non-terminal residue" evidence="2">
    <location>
        <position position="63"/>
    </location>
</feature>
<sequence length="63" mass="7037">WGPGRNGSSRRGVDFWGGRNYIVEWRREWRGERGGEVRKSDAQRGGGEQGSGTGWMRAGAEAR</sequence>